<dbReference type="PANTHER" id="PTHR42923:SF46">
    <property type="entry name" value="AMINE OXIDASE"/>
    <property type="match status" value="1"/>
</dbReference>
<dbReference type="Gene3D" id="3.50.50.60">
    <property type="entry name" value="FAD/NAD(P)-binding domain"/>
    <property type="match status" value="1"/>
</dbReference>
<sequence length="421" mass="48881">MKVAIIGGGFTGLAAAIELVGNGCEVEVYEAEERLGGLAGGFKPKGWKWSLEKYYHHIFTNDKEIIRVAKKVGWPAFFLSPVTKTWKKGVMKELDSPLALLRYGQLSVWGRLRMAMGLVVLKLVMWPRLGVLFERFLVVKTLPLLVGREGYEKIWKPMLMAKFGREVGQVNLAWFWARVYKRTKKLGYFNEGFERLAEKMGEYVEKKGGQIRMQTNIKEVKREEKSWRVNGERYDQVLITAPMPLAEELLEQKVARKKIGYLWGQTLVMELDESLMDCYWLNILEKDWPFLVVVEHTRLVDKRHYGGKRVVYVGNYLAADDVRLTMSEGELLGLFEPYLKQVNPRFKKGWVRRMWKFQSPFAQPVFPVNYSRNLPRMSGGKKGLWLANMSMVYPWDRGTNYAVDLGTRVAQLMLDEQREKL</sequence>
<evidence type="ECO:0000313" key="3">
    <source>
        <dbReference type="Proteomes" id="UP000463983"/>
    </source>
</evidence>
<dbReference type="Proteomes" id="UP000463983">
    <property type="component" value="Chromosome"/>
</dbReference>
<dbReference type="NCBIfam" id="NF005560">
    <property type="entry name" value="PRK07233.1"/>
    <property type="match status" value="1"/>
</dbReference>
<dbReference type="Pfam" id="PF01593">
    <property type="entry name" value="Amino_oxidase"/>
    <property type="match status" value="1"/>
</dbReference>
<gene>
    <name evidence="2" type="ORF">MICH65_0266</name>
</gene>
<dbReference type="SUPFAM" id="SSF51905">
    <property type="entry name" value="FAD/NAD(P)-binding domain"/>
    <property type="match status" value="1"/>
</dbReference>
<proteinExistence type="predicted"/>
<dbReference type="RefSeq" id="WP_161931636.1">
    <property type="nucleotide sequence ID" value="NZ_CP047901.1"/>
</dbReference>
<dbReference type="PANTHER" id="PTHR42923">
    <property type="entry name" value="PROTOPORPHYRINOGEN OXIDASE"/>
    <property type="match status" value="1"/>
</dbReference>
<evidence type="ECO:0000259" key="1">
    <source>
        <dbReference type="Pfam" id="PF01593"/>
    </source>
</evidence>
<dbReference type="EMBL" id="CP047901">
    <property type="protein sequence ID" value="QHO63247.1"/>
    <property type="molecule type" value="Genomic_DNA"/>
</dbReference>
<reference evidence="3" key="1">
    <citation type="journal article" date="2020" name="Microorganisms">
        <title>Complete Genome of a Member of a New Bacterial Lineage in the Microgenomates Group Reveals an Unusual Nucleotide Composition Disparity Between Two Strands of DNA and Limited Metabolic Potential.</title>
        <authorList>
            <person name="Kadnikov V.V."/>
            <person name="Mardanov A.V."/>
            <person name="Beletsky A.V."/>
            <person name="Karnachuk O.V."/>
            <person name="Ravin N.V."/>
        </authorList>
    </citation>
    <scope>NUCLEOTIDE SEQUENCE [LARGE SCALE GENOMIC DNA]</scope>
</reference>
<name>A0A857N534_9BACT</name>
<feature type="domain" description="Amine oxidase" evidence="1">
    <location>
        <begin position="10"/>
        <end position="413"/>
    </location>
</feature>
<dbReference type="PRINTS" id="PR00419">
    <property type="entry name" value="ADXRDTASE"/>
</dbReference>
<dbReference type="GO" id="GO:0016491">
    <property type="term" value="F:oxidoreductase activity"/>
    <property type="evidence" value="ECO:0007669"/>
    <property type="project" value="InterPro"/>
</dbReference>
<dbReference type="KEGG" id="caqa:MICH65_0266"/>
<keyword evidence="3" id="KW-1185">Reference proteome</keyword>
<accession>A0A857N534</accession>
<dbReference type="AlphaFoldDB" id="A0A857N534"/>
<dbReference type="InterPro" id="IPR050464">
    <property type="entry name" value="Zeta_carotene_desat/Oxidored"/>
</dbReference>
<evidence type="ECO:0000313" key="2">
    <source>
        <dbReference type="EMBL" id="QHO63247.1"/>
    </source>
</evidence>
<protein>
    <recommendedName>
        <fullName evidence="1">Amine oxidase domain-containing protein</fullName>
    </recommendedName>
</protein>
<dbReference type="InterPro" id="IPR036188">
    <property type="entry name" value="FAD/NAD-bd_sf"/>
</dbReference>
<organism evidence="2 3">
    <name type="scientific">Candidatus Chazhemtobacterium aquaticus</name>
    <dbReference type="NCBI Taxonomy" id="2715735"/>
    <lineage>
        <taxon>Bacteria</taxon>
        <taxon>Candidatus Chazhemtobacteraceae</taxon>
        <taxon>Candidatus Chazhemtobacterium</taxon>
    </lineage>
</organism>
<dbReference type="InterPro" id="IPR002937">
    <property type="entry name" value="Amino_oxidase"/>
</dbReference>